<reference evidence="1 2" key="1">
    <citation type="submission" date="2016-05" db="EMBL/GenBank/DDBJ databases">
        <title>Compelete Genome Sequence of Bacteriochlorophyll-Synthesizing Bacterium Porphyrobacter neustonensis DSM 9434.</title>
        <authorList>
            <person name="Shi X.-L."/>
            <person name="Wu Y.-H."/>
            <person name="Cheng H."/>
            <person name="Xu L."/>
            <person name="Zhang X.-Q."/>
            <person name="Wang C.-S."/>
            <person name="Xu X.-W."/>
        </authorList>
    </citation>
    <scope>NUCLEOTIDE SEQUENCE [LARGE SCALE GENOMIC DNA]</scope>
    <source>
        <strain evidence="1 2">DSM 9434</strain>
    </source>
</reference>
<dbReference type="OrthoDB" id="7409816at2"/>
<sequence>MRRLLIGLVLIIALGAGALFTGLADPLVERQVKAALVDAGIGEVRAGCMAERMTKRLTIGQLLNLRRAMAPLEGEPAEGYGLGELVKRLDRVDDSETVGVLTSSAGLCAIGIG</sequence>
<proteinExistence type="predicted"/>
<evidence type="ECO:0000313" key="2">
    <source>
        <dbReference type="Proteomes" id="UP000078263"/>
    </source>
</evidence>
<dbReference type="KEGG" id="pns:A9D12_09460"/>
<keyword evidence="2" id="KW-1185">Reference proteome</keyword>
<dbReference type="STRING" id="1112.A9D12_09460"/>
<dbReference type="EMBL" id="CP016033">
    <property type="protein sequence ID" value="ANK13134.1"/>
    <property type="molecule type" value="Genomic_DNA"/>
</dbReference>
<dbReference type="RefSeq" id="WP_068351179.1">
    <property type="nucleotide sequence ID" value="NZ_CP016033.1"/>
</dbReference>
<name>A0A192D5R2_9SPHN</name>
<dbReference type="AlphaFoldDB" id="A0A192D5R2"/>
<accession>A0A192D5R2</accession>
<protein>
    <submittedName>
        <fullName evidence="1">Uncharacterized protein</fullName>
    </submittedName>
</protein>
<gene>
    <name evidence="1" type="ORF">A9D12_09460</name>
</gene>
<dbReference type="Proteomes" id="UP000078263">
    <property type="component" value="Chromosome"/>
</dbReference>
<organism evidence="1 2">
    <name type="scientific">Erythrobacter neustonensis</name>
    <dbReference type="NCBI Taxonomy" id="1112"/>
    <lineage>
        <taxon>Bacteria</taxon>
        <taxon>Pseudomonadati</taxon>
        <taxon>Pseudomonadota</taxon>
        <taxon>Alphaproteobacteria</taxon>
        <taxon>Sphingomonadales</taxon>
        <taxon>Erythrobacteraceae</taxon>
        <taxon>Erythrobacter/Porphyrobacter group</taxon>
        <taxon>Erythrobacter</taxon>
    </lineage>
</organism>
<evidence type="ECO:0000313" key="1">
    <source>
        <dbReference type="EMBL" id="ANK13134.1"/>
    </source>
</evidence>